<dbReference type="eggNOG" id="ENOG502SA5X">
    <property type="taxonomic scope" value="Eukaryota"/>
</dbReference>
<evidence type="ECO:0000313" key="6">
    <source>
        <dbReference type="Proteomes" id="UP000002668"/>
    </source>
</evidence>
<dbReference type="OMA" id="WVKSHTP"/>
<organism evidence="6">
    <name type="scientific">Leptosphaeria maculans (strain JN3 / isolate v23.1.3 / race Av1-4-5-6-7-8)</name>
    <name type="common">Blackleg fungus</name>
    <name type="synonym">Phoma lingam</name>
    <dbReference type="NCBI Taxonomy" id="985895"/>
    <lineage>
        <taxon>Eukaryota</taxon>
        <taxon>Fungi</taxon>
        <taxon>Dikarya</taxon>
        <taxon>Ascomycota</taxon>
        <taxon>Pezizomycotina</taxon>
        <taxon>Dothideomycetes</taxon>
        <taxon>Pleosporomycetidae</taxon>
        <taxon>Pleosporales</taxon>
        <taxon>Pleosporineae</taxon>
        <taxon>Leptosphaeriaceae</taxon>
        <taxon>Plenodomus</taxon>
        <taxon>Plenodomus lingam/Leptosphaeria maculans species complex</taxon>
    </lineage>
</organism>
<dbReference type="GeneID" id="13287282"/>
<dbReference type="AlphaFoldDB" id="E4ZLK3"/>
<dbReference type="GO" id="GO:0005634">
    <property type="term" value="C:nucleus"/>
    <property type="evidence" value="ECO:0007669"/>
    <property type="project" value="UniProtKB-UniRule"/>
</dbReference>
<dbReference type="Proteomes" id="UP000002668">
    <property type="component" value="Genome"/>
</dbReference>
<evidence type="ECO:0000256" key="2">
    <source>
        <dbReference type="PROSITE-ProRule" id="PRU00267"/>
    </source>
</evidence>
<dbReference type="STRING" id="985895.E4ZLK3"/>
<dbReference type="InParanoid" id="E4ZLK3"/>
<keyword evidence="1 2" id="KW-0238">DNA-binding</keyword>
<dbReference type="VEuPathDB" id="FungiDB:LEMA_P053890.1"/>
<protein>
    <recommendedName>
        <fullName evidence="4">HMG box domain-containing protein</fullName>
    </recommendedName>
</protein>
<evidence type="ECO:0000259" key="4">
    <source>
        <dbReference type="PROSITE" id="PS50118"/>
    </source>
</evidence>
<proteinExistence type="predicted"/>
<dbReference type="InterPro" id="IPR009071">
    <property type="entry name" value="HMG_box_dom"/>
</dbReference>
<evidence type="ECO:0000256" key="1">
    <source>
        <dbReference type="ARBA" id="ARBA00023125"/>
    </source>
</evidence>
<dbReference type="HOGENOM" id="CLU_048021_3_0_1"/>
<dbReference type="SUPFAM" id="SSF47095">
    <property type="entry name" value="HMG-box"/>
    <property type="match status" value="2"/>
</dbReference>
<evidence type="ECO:0000313" key="5">
    <source>
        <dbReference type="EMBL" id="CBX92683.1"/>
    </source>
</evidence>
<dbReference type="GO" id="GO:0003677">
    <property type="term" value="F:DNA binding"/>
    <property type="evidence" value="ECO:0007669"/>
    <property type="project" value="UniProtKB-UniRule"/>
</dbReference>
<dbReference type="PANTHER" id="PTHR48112">
    <property type="entry name" value="HIGH MOBILITY GROUP PROTEIN DSP1"/>
    <property type="match status" value="1"/>
</dbReference>
<gene>
    <name evidence="5" type="ORF">LEMA_P053890.1</name>
</gene>
<keyword evidence="2" id="KW-0539">Nucleus</keyword>
<dbReference type="EMBL" id="FP929094">
    <property type="protein sequence ID" value="CBX92683.1"/>
    <property type="molecule type" value="Genomic_DNA"/>
</dbReference>
<evidence type="ECO:0000256" key="3">
    <source>
        <dbReference type="SAM" id="MobiDB-lite"/>
    </source>
</evidence>
<dbReference type="PANTHER" id="PTHR48112:SF22">
    <property type="entry name" value="MITOCHONDRIAL TRANSCRIPTION FACTOR A, ISOFORM B"/>
    <property type="match status" value="1"/>
</dbReference>
<sequence>MYVPVVMVATPRRVDRGADARRAGRAWLFLTAPAHRLSSRFAPTHLAWTDPAETLRLATPASRHCTPNSSSAQNICSIDVAVCLPRPAIFPVPSRLAAMLVRGSALCRLTADGSKTSPHHFPHLTRHLQSALPMRNAANGSSTARNLWRARAISLNARRSMATTATAVKPTETVKKAVKAKAAASPAPKTATKKAGSTTKAKSAAAAKKKKTTTTKTRKAAAKKPAAKKKKKVAAKKPAAKKRVKKELTPEQKLKVEVAHLRKVALREPVTPSSLSAFNLYVAQNSHKAQDLPTAQERLTAVAKSFKDLSPAELEHYNHLAAERTAAKRAEYKAWVESHTPDQIRLANNARRLLRKKLVNKRKSGHPARTEKLIDERVPKSPASAYIHFVTERFTSGDFKGIPVTEAAKLAANEWKALSAGEKQKYIDKSKAESERYRSAMEATAAA</sequence>
<reference evidence="6" key="1">
    <citation type="journal article" date="2011" name="Nat. Commun.">
        <title>Effector diversification within compartments of the Leptosphaeria maculans genome affected by Repeat-Induced Point mutations.</title>
        <authorList>
            <person name="Rouxel T."/>
            <person name="Grandaubert J."/>
            <person name="Hane J.K."/>
            <person name="Hoede C."/>
            <person name="van de Wouw A.P."/>
            <person name="Couloux A."/>
            <person name="Dominguez V."/>
            <person name="Anthouard V."/>
            <person name="Bally P."/>
            <person name="Bourras S."/>
            <person name="Cozijnsen A.J."/>
            <person name="Ciuffetti L.M."/>
            <person name="Degrave A."/>
            <person name="Dilmaghani A."/>
            <person name="Duret L."/>
            <person name="Fudal I."/>
            <person name="Goodwin S.B."/>
            <person name="Gout L."/>
            <person name="Glaser N."/>
            <person name="Linglin J."/>
            <person name="Kema G.H.J."/>
            <person name="Lapalu N."/>
            <person name="Lawrence C.B."/>
            <person name="May K."/>
            <person name="Meyer M."/>
            <person name="Ollivier B."/>
            <person name="Poulain J."/>
            <person name="Schoch C.L."/>
            <person name="Simon A."/>
            <person name="Spatafora J.W."/>
            <person name="Stachowiak A."/>
            <person name="Turgeon B.G."/>
            <person name="Tyler B.M."/>
            <person name="Vincent D."/>
            <person name="Weissenbach J."/>
            <person name="Amselem J."/>
            <person name="Quesneville H."/>
            <person name="Oliver R.P."/>
            <person name="Wincker P."/>
            <person name="Balesdent M.-H."/>
            <person name="Howlett B.J."/>
        </authorList>
    </citation>
    <scope>NUCLEOTIDE SEQUENCE [LARGE SCALE GENOMIC DNA]</scope>
    <source>
        <strain evidence="6">JN3 / isolate v23.1.3 / race Av1-4-5-6-7-8</strain>
    </source>
</reference>
<feature type="region of interest" description="Disordered" evidence="3">
    <location>
        <begin position="179"/>
        <end position="248"/>
    </location>
</feature>
<feature type="DNA-binding region" description="HMG box" evidence="2">
    <location>
        <begin position="379"/>
        <end position="445"/>
    </location>
</feature>
<feature type="compositionally biased region" description="Low complexity" evidence="3">
    <location>
        <begin position="180"/>
        <end position="206"/>
    </location>
</feature>
<name>E4ZLK3_LEPMJ</name>
<feature type="domain" description="HMG box" evidence="4">
    <location>
        <begin position="379"/>
        <end position="445"/>
    </location>
</feature>
<dbReference type="Gene3D" id="1.10.30.10">
    <property type="entry name" value="High mobility group box domain"/>
    <property type="match status" value="2"/>
</dbReference>
<dbReference type="InterPro" id="IPR036910">
    <property type="entry name" value="HMG_box_dom_sf"/>
</dbReference>
<accession>E4ZLK3</accession>
<feature type="compositionally biased region" description="Basic residues" evidence="3">
    <location>
        <begin position="207"/>
        <end position="245"/>
    </location>
</feature>
<dbReference type="SMART" id="SM00398">
    <property type="entry name" value="HMG"/>
    <property type="match status" value="2"/>
</dbReference>
<dbReference type="PROSITE" id="PS50118">
    <property type="entry name" value="HMG_BOX_2"/>
    <property type="match status" value="1"/>
</dbReference>
<dbReference type="InterPro" id="IPR050342">
    <property type="entry name" value="HMGB"/>
</dbReference>
<dbReference type="OrthoDB" id="1919336at2759"/>
<keyword evidence="6" id="KW-1185">Reference proteome</keyword>
<dbReference type="Pfam" id="PF00505">
    <property type="entry name" value="HMG_box"/>
    <property type="match status" value="1"/>
</dbReference>